<proteinExistence type="predicted"/>
<dbReference type="Gene3D" id="2.160.20.120">
    <property type="match status" value="1"/>
</dbReference>
<gene>
    <name evidence="2" type="ORF">SAMN02927937_02563</name>
</gene>
<dbReference type="PROSITE" id="PS51257">
    <property type="entry name" value="PROKAR_LIPOPROTEIN"/>
    <property type="match status" value="1"/>
</dbReference>
<dbReference type="Proteomes" id="UP000199634">
    <property type="component" value="Unassembled WGS sequence"/>
</dbReference>
<evidence type="ECO:0000313" key="2">
    <source>
        <dbReference type="EMBL" id="SEH98766.1"/>
    </source>
</evidence>
<dbReference type="STRING" id="1159016.SAMN02927937_02563"/>
<reference evidence="3" key="1">
    <citation type="submission" date="2016-10" db="EMBL/GenBank/DDBJ databases">
        <authorList>
            <person name="Varghese N."/>
            <person name="Submissions S."/>
        </authorList>
    </citation>
    <scope>NUCLEOTIDE SEQUENCE [LARGE SCALE GENOMIC DNA]</scope>
    <source>
        <strain evidence="3">CGMCC 1.10825</strain>
    </source>
</reference>
<evidence type="ECO:0000259" key="1">
    <source>
        <dbReference type="Pfam" id="PF10988"/>
    </source>
</evidence>
<protein>
    <submittedName>
        <fullName evidence="2">Putative auto-transporter adhesin, head GIN domain</fullName>
    </submittedName>
</protein>
<evidence type="ECO:0000313" key="3">
    <source>
        <dbReference type="Proteomes" id="UP000199634"/>
    </source>
</evidence>
<accession>A0A1H6MMA9</accession>
<keyword evidence="3" id="KW-1185">Reference proteome</keyword>
<dbReference type="RefSeq" id="WP_091101834.1">
    <property type="nucleotide sequence ID" value="NZ_FNXE01000048.1"/>
</dbReference>
<name>A0A1H6MMA9_9FLAO</name>
<dbReference type="Pfam" id="PF10988">
    <property type="entry name" value="DUF2807"/>
    <property type="match status" value="1"/>
</dbReference>
<dbReference type="AlphaFoldDB" id="A0A1H6MMA9"/>
<dbReference type="InterPro" id="IPR021255">
    <property type="entry name" value="DUF2807"/>
</dbReference>
<organism evidence="2 3">
    <name type="scientific">Paenimyroides marinum</name>
    <dbReference type="NCBI Taxonomy" id="1159016"/>
    <lineage>
        <taxon>Bacteria</taxon>
        <taxon>Pseudomonadati</taxon>
        <taxon>Bacteroidota</taxon>
        <taxon>Flavobacteriia</taxon>
        <taxon>Flavobacteriales</taxon>
        <taxon>Flavobacteriaceae</taxon>
        <taxon>Paenimyroides</taxon>
    </lineage>
</organism>
<feature type="domain" description="Putative auto-transporter adhesin head GIN" evidence="1">
    <location>
        <begin position="37"/>
        <end position="217"/>
    </location>
</feature>
<dbReference type="EMBL" id="FNXE01000048">
    <property type="protein sequence ID" value="SEH98766.1"/>
    <property type="molecule type" value="Genomic_DNA"/>
</dbReference>
<dbReference type="OrthoDB" id="1334517at2"/>
<sequence>MKKLLIVLFLSVGVLSCDKKVGLSGEIINQTIKTEAFTAVLNNSSARIEVDSTVSANEILLIGDKSLIDNLEIANENGQLALSNKESVSIKGGNNPLLVKINNPDLQKLVIAGAGSFATNNIALINDVEFHISGAGEINAKVNNNITHVSVTGAGSIRLRGVSNELKATMTGAGNLKAEELTNKLANIEISGAGNAKINTSEEINVRISGVGNLKYKEYDQLKIVKKISGIGTVKPY</sequence>